<organism evidence="2 3">
    <name type="scientific">Sphingopyxis flava</name>
    <dbReference type="NCBI Taxonomy" id="1507287"/>
    <lineage>
        <taxon>Bacteria</taxon>
        <taxon>Pseudomonadati</taxon>
        <taxon>Pseudomonadota</taxon>
        <taxon>Alphaproteobacteria</taxon>
        <taxon>Sphingomonadales</taxon>
        <taxon>Sphingomonadaceae</taxon>
        <taxon>Sphingopyxis</taxon>
    </lineage>
</organism>
<dbReference type="Proteomes" id="UP000190044">
    <property type="component" value="Unassembled WGS sequence"/>
</dbReference>
<reference evidence="3" key="1">
    <citation type="submission" date="2017-02" db="EMBL/GenBank/DDBJ databases">
        <authorList>
            <person name="Varghese N."/>
            <person name="Submissions S."/>
        </authorList>
    </citation>
    <scope>NUCLEOTIDE SEQUENCE [LARGE SCALE GENOMIC DNA]</scope>
    <source>
        <strain evidence="3">R11H</strain>
    </source>
</reference>
<name>A0A1T5BS95_9SPHN</name>
<sequence>MCIPAVAAAALVAAGTTAVSVVANNQAAKAANKALNQQNIARKKEIDRAATAEINDRLREMRREQARIVVAAGESGLSLNSTSVEALLLDSMMQAELANDTSLANRESRKLASDAETQSRMQAKTTLLGAGLQIGLAGGSAALGASGRQRAATNAGN</sequence>
<gene>
    <name evidence="2" type="ORF">SAMN06295937_100775</name>
</gene>
<feature type="chain" id="PRO_5013386917" evidence="1">
    <location>
        <begin position="24"/>
        <end position="157"/>
    </location>
</feature>
<evidence type="ECO:0000313" key="2">
    <source>
        <dbReference type="EMBL" id="SKB49803.1"/>
    </source>
</evidence>
<evidence type="ECO:0000313" key="3">
    <source>
        <dbReference type="Proteomes" id="UP000190044"/>
    </source>
</evidence>
<dbReference type="RefSeq" id="WP_079638092.1">
    <property type="nucleotide sequence ID" value="NZ_FUYP01000007.1"/>
</dbReference>
<dbReference type="OrthoDB" id="7595929at2"/>
<protein>
    <submittedName>
        <fullName evidence="2">Uncharacterized protein</fullName>
    </submittedName>
</protein>
<dbReference type="EMBL" id="FUYP01000007">
    <property type="protein sequence ID" value="SKB49803.1"/>
    <property type="molecule type" value="Genomic_DNA"/>
</dbReference>
<dbReference type="AlphaFoldDB" id="A0A1T5BS95"/>
<dbReference type="InterPro" id="IPR038996">
    <property type="entry name" value="Gp14"/>
</dbReference>
<dbReference type="Pfam" id="PF24072">
    <property type="entry name" value="T7_gp14"/>
    <property type="match status" value="1"/>
</dbReference>
<evidence type="ECO:0000256" key="1">
    <source>
        <dbReference type="SAM" id="SignalP"/>
    </source>
</evidence>
<accession>A0A1T5BS95</accession>
<keyword evidence="1" id="KW-0732">Signal</keyword>
<proteinExistence type="predicted"/>
<feature type="signal peptide" evidence="1">
    <location>
        <begin position="1"/>
        <end position="23"/>
    </location>
</feature>
<keyword evidence="3" id="KW-1185">Reference proteome</keyword>